<evidence type="ECO:0000313" key="2">
    <source>
        <dbReference type="Proteomes" id="UP000317839"/>
    </source>
</evidence>
<proteinExistence type="predicted"/>
<accession>A0A545TJR3</accession>
<organism evidence="1 2">
    <name type="scientific">Aliikangiella marina</name>
    <dbReference type="NCBI Taxonomy" id="1712262"/>
    <lineage>
        <taxon>Bacteria</taxon>
        <taxon>Pseudomonadati</taxon>
        <taxon>Pseudomonadota</taxon>
        <taxon>Gammaproteobacteria</taxon>
        <taxon>Oceanospirillales</taxon>
        <taxon>Pleioneaceae</taxon>
        <taxon>Aliikangiella</taxon>
    </lineage>
</organism>
<dbReference type="RefSeq" id="WP_142941019.1">
    <property type="nucleotide sequence ID" value="NZ_VIKR01000001.1"/>
</dbReference>
<dbReference type="EMBL" id="VIKR01000001">
    <property type="protein sequence ID" value="TQV77447.1"/>
    <property type="molecule type" value="Genomic_DNA"/>
</dbReference>
<gene>
    <name evidence="1" type="ORF">FLL45_05750</name>
</gene>
<dbReference type="OrthoDB" id="5297106at2"/>
<protein>
    <recommendedName>
        <fullName evidence="3">Type II toxin-antitoxin system HicB family antitoxin</fullName>
    </recommendedName>
</protein>
<evidence type="ECO:0008006" key="3">
    <source>
        <dbReference type="Google" id="ProtNLM"/>
    </source>
</evidence>
<sequence length="114" mass="12666">MLIYKGFIGQIDYDAASNKLVGEVVNSVDLLEFSGTSAAEIHDDFHQVIDEYLVMQQQMAGVKPVPFVGNFTVCLSTEKQNKVIKAARKNGQSVSHWLNEKIDSHLNEYFASSA</sequence>
<evidence type="ECO:0000313" key="1">
    <source>
        <dbReference type="EMBL" id="TQV77447.1"/>
    </source>
</evidence>
<keyword evidence="2" id="KW-1185">Reference proteome</keyword>
<reference evidence="1 2" key="1">
    <citation type="submission" date="2019-06" db="EMBL/GenBank/DDBJ databases">
        <title>Draft genome of Aliikangiella marina GYP-15.</title>
        <authorList>
            <person name="Wang G."/>
        </authorList>
    </citation>
    <scope>NUCLEOTIDE SEQUENCE [LARGE SCALE GENOMIC DNA]</scope>
    <source>
        <strain evidence="1 2">GYP-15</strain>
    </source>
</reference>
<comment type="caution">
    <text evidence="1">The sequence shown here is derived from an EMBL/GenBank/DDBJ whole genome shotgun (WGS) entry which is preliminary data.</text>
</comment>
<name>A0A545TJR3_9GAMM</name>
<dbReference type="AlphaFoldDB" id="A0A545TJR3"/>
<dbReference type="Proteomes" id="UP000317839">
    <property type="component" value="Unassembled WGS sequence"/>
</dbReference>